<protein>
    <submittedName>
        <fullName evidence="2">Uncharacterized protein</fullName>
    </submittedName>
</protein>
<comment type="caution">
    <text evidence="2">The sequence shown here is derived from an EMBL/GenBank/DDBJ whole genome shotgun (WGS) entry which is preliminary data.</text>
</comment>
<dbReference type="AlphaFoldDB" id="A0A0W1SW48"/>
<sequence length="130" mass="14350">MNFEAVYLNEASTDEQKTTGKSNFEGSESSAEQGVLASAGDVLFNKSLTRQLIDLELLLITGFTWVFFLLTELVYHHWRLSNGVPEKSQYSFDGGIGEGYITKGAKVLFWSQFAVVFIGVFLLIVNAALG</sequence>
<name>A0A0W1SW48_9EURY</name>
<feature type="transmembrane region" description="Helical" evidence="1">
    <location>
        <begin position="107"/>
        <end position="129"/>
    </location>
</feature>
<evidence type="ECO:0000313" key="3">
    <source>
        <dbReference type="Proteomes" id="UP000053157"/>
    </source>
</evidence>
<accession>A0A0W1SW48</accession>
<gene>
    <name evidence="2" type="ORF">AUR66_06860</name>
</gene>
<feature type="transmembrane region" description="Helical" evidence="1">
    <location>
        <begin position="57"/>
        <end position="78"/>
    </location>
</feature>
<reference evidence="2 3" key="1">
    <citation type="submission" date="2015-12" db="EMBL/GenBank/DDBJ databases">
        <title>Haloferax profundi sp. nov. isolated from the Discovery deep brine-seawater interface in the Red Sea.</title>
        <authorList>
            <person name="Zhang G."/>
            <person name="Stingl U."/>
            <person name="Rashid M."/>
        </authorList>
    </citation>
    <scope>NUCLEOTIDE SEQUENCE [LARGE SCALE GENOMIC DNA]</scope>
    <source>
        <strain evidence="2 3">SB29</strain>
    </source>
</reference>
<dbReference type="RefSeq" id="WP_058570819.1">
    <property type="nucleotide sequence ID" value="NZ_LOPV01000037.1"/>
</dbReference>
<dbReference type="EMBL" id="LOPV01000037">
    <property type="protein sequence ID" value="KTG30649.1"/>
    <property type="molecule type" value="Genomic_DNA"/>
</dbReference>
<keyword evidence="1" id="KW-1133">Transmembrane helix</keyword>
<keyword evidence="1" id="KW-0812">Transmembrane</keyword>
<dbReference type="Proteomes" id="UP000053157">
    <property type="component" value="Unassembled WGS sequence"/>
</dbReference>
<keyword evidence="1" id="KW-0472">Membrane</keyword>
<evidence type="ECO:0000313" key="2">
    <source>
        <dbReference type="EMBL" id="KTG30649.1"/>
    </source>
</evidence>
<organism evidence="2 3">
    <name type="scientific">Haloferax profundi</name>
    <dbReference type="NCBI Taxonomy" id="1544718"/>
    <lineage>
        <taxon>Archaea</taxon>
        <taxon>Methanobacteriati</taxon>
        <taxon>Methanobacteriota</taxon>
        <taxon>Stenosarchaea group</taxon>
        <taxon>Halobacteria</taxon>
        <taxon>Halobacteriales</taxon>
        <taxon>Haloferacaceae</taxon>
        <taxon>Haloferax</taxon>
    </lineage>
</organism>
<evidence type="ECO:0000256" key="1">
    <source>
        <dbReference type="SAM" id="Phobius"/>
    </source>
</evidence>
<keyword evidence="3" id="KW-1185">Reference proteome</keyword>
<proteinExistence type="predicted"/>